<sequence>MEIDAQFFRGGREDGHGFEDGQEPNPIEWRDGEVVAYLFDNEGEIRYHEVDFLKGSKLLAEGLQFVVPDVFSPQLNTFQFFESMRSEDQMLPTLQLGACNSVQRPFARYPSGLRVDFTQLRANTLRKYLVAHQLQENPDTPKDQLAITVAQHFDRQSIDDATTIASFLSFIKKSRAVPSTLRTLVTACVLEERSKCDSVEEGVHWSESSCERTKPNQENDDGKSSKKKRRKLRLYCVCRGASYGNMIACDNKGCLDRSNWYHMDCVGLDPSESVPEIWFCPSCEFQAGVKARGNQSRKPIASVTYGDMISHALRVSPGGKASFKTICDFVETEYESHLNWKLEGDQRKSPVWKSSVRKILFSNTRFRKDPLEKGFFCLAA</sequence>
<feature type="binding site" evidence="9">
    <location>
        <position position="265"/>
    </location>
    <ligand>
        <name>Zn(2+)</name>
        <dbReference type="ChEBI" id="CHEBI:29105"/>
        <label>1</label>
    </ligand>
</feature>
<evidence type="ECO:0000256" key="10">
    <source>
        <dbReference type="PROSITE-ProRule" id="PRU00146"/>
    </source>
</evidence>
<feature type="binding site" evidence="9">
    <location>
        <position position="254"/>
    </location>
    <ligand>
        <name>Zn(2+)</name>
        <dbReference type="ChEBI" id="CHEBI:29105"/>
        <label>2</label>
    </ligand>
</feature>
<feature type="binding site" evidence="9">
    <location>
        <position position="262"/>
    </location>
    <ligand>
        <name>Zn(2+)</name>
        <dbReference type="ChEBI" id="CHEBI:29105"/>
        <label>1</label>
    </ligand>
</feature>
<dbReference type="InterPro" id="IPR011011">
    <property type="entry name" value="Znf_FYVE_PHD"/>
</dbReference>
<feature type="binding site" evidence="9">
    <location>
        <position position="249"/>
    </location>
    <ligand>
        <name>Zn(2+)</name>
        <dbReference type="ChEBI" id="CHEBI:29105"/>
        <label>2</label>
    </ligand>
</feature>
<dbReference type="GO" id="GO:0006325">
    <property type="term" value="P:chromatin organization"/>
    <property type="evidence" value="ECO:0007669"/>
    <property type="project" value="UniProtKB-KW"/>
</dbReference>
<evidence type="ECO:0000256" key="9">
    <source>
        <dbReference type="PIRSR" id="PIRSR628651-51"/>
    </source>
</evidence>
<comment type="similarity">
    <text evidence="2">Belongs to the ING family.</text>
</comment>
<feature type="compositionally biased region" description="Basic and acidic residues" evidence="11">
    <location>
        <begin position="207"/>
        <end position="224"/>
    </location>
</feature>
<dbReference type="SMART" id="SM00249">
    <property type="entry name" value="PHD"/>
    <property type="match status" value="1"/>
</dbReference>
<evidence type="ECO:0000256" key="11">
    <source>
        <dbReference type="SAM" id="MobiDB-lite"/>
    </source>
</evidence>
<comment type="subcellular location">
    <subcellularLocation>
        <location evidence="1">Nucleus</location>
    </subcellularLocation>
</comment>
<evidence type="ECO:0000256" key="7">
    <source>
        <dbReference type="ARBA" id="ARBA00023242"/>
    </source>
</evidence>
<feature type="site" description="Histone H3K4me3 binding" evidence="8">
    <location>
        <position position="235"/>
    </location>
</feature>
<dbReference type="PANTHER" id="PTHR10333:SF42">
    <property type="entry name" value="INHIBITOR OF GROWTH PROTEIN 5"/>
    <property type="match status" value="1"/>
</dbReference>
<feature type="binding site" evidence="9">
    <location>
        <position position="280"/>
    </location>
    <ligand>
        <name>Zn(2+)</name>
        <dbReference type="ChEBI" id="CHEBI:29105"/>
        <label>2</label>
    </ligand>
</feature>
<dbReference type="Pfam" id="PF13867">
    <property type="entry name" value="SAP30_Sin3_bdg"/>
    <property type="match status" value="1"/>
</dbReference>
<dbReference type="GO" id="GO:0008270">
    <property type="term" value="F:zinc ion binding"/>
    <property type="evidence" value="ECO:0007669"/>
    <property type="project" value="UniProtKB-KW"/>
</dbReference>
<dbReference type="PROSITE" id="PS50016">
    <property type="entry name" value="ZF_PHD_2"/>
    <property type="match status" value="1"/>
</dbReference>
<keyword evidence="4 10" id="KW-0863">Zinc-finger</keyword>
<evidence type="ECO:0000256" key="4">
    <source>
        <dbReference type="ARBA" id="ARBA00022771"/>
    </source>
</evidence>
<evidence type="ECO:0000256" key="6">
    <source>
        <dbReference type="ARBA" id="ARBA00022853"/>
    </source>
</evidence>
<feature type="site" description="Histone H3K4me3 binding" evidence="8">
    <location>
        <position position="250"/>
    </location>
</feature>
<dbReference type="InterPro" id="IPR001965">
    <property type="entry name" value="Znf_PHD"/>
</dbReference>
<evidence type="ECO:0000256" key="3">
    <source>
        <dbReference type="ARBA" id="ARBA00022723"/>
    </source>
</evidence>
<proteinExistence type="inferred from homology"/>
<feature type="site" description="Histone H3K4me3 binding" evidence="8">
    <location>
        <position position="260"/>
    </location>
</feature>
<reference evidence="13" key="1">
    <citation type="journal article" date="2011" name="PLoS Biol.">
        <title>Gene gain and loss during evolution of obligate parasitism in the white rust pathogen of Arabidopsis thaliana.</title>
        <authorList>
            <person name="Kemen E."/>
            <person name="Gardiner A."/>
            <person name="Schultz-Larsen T."/>
            <person name="Kemen A.C."/>
            <person name="Balmuth A.L."/>
            <person name="Robert-Seilaniantz A."/>
            <person name="Bailey K."/>
            <person name="Holub E."/>
            <person name="Studholme D.J."/>
            <person name="Maclean D."/>
            <person name="Jones J.D."/>
        </authorList>
    </citation>
    <scope>NUCLEOTIDE SEQUENCE</scope>
</reference>
<dbReference type="InterPro" id="IPR038291">
    <property type="entry name" value="SAP30_C_sf"/>
</dbReference>
<dbReference type="InterPro" id="IPR025718">
    <property type="entry name" value="SAP30_Sin3-bd"/>
</dbReference>
<dbReference type="SUPFAM" id="SSF57903">
    <property type="entry name" value="FYVE/PHD zinc finger"/>
    <property type="match status" value="1"/>
</dbReference>
<dbReference type="PANTHER" id="PTHR10333">
    <property type="entry name" value="INHIBITOR OF GROWTH PROTEIN"/>
    <property type="match status" value="1"/>
</dbReference>
<feature type="region of interest" description="Disordered" evidence="11">
    <location>
        <begin position="207"/>
        <end position="226"/>
    </location>
</feature>
<feature type="site" description="Histone H3K4me3 binding" evidence="8">
    <location>
        <position position="246"/>
    </location>
</feature>
<evidence type="ECO:0000256" key="8">
    <source>
        <dbReference type="PIRSR" id="PIRSR628651-50"/>
    </source>
</evidence>
<keyword evidence="6" id="KW-0156">Chromatin regulator</keyword>
<feature type="domain" description="PHD-type" evidence="12">
    <location>
        <begin position="233"/>
        <end position="286"/>
    </location>
</feature>
<feature type="binding site" evidence="9">
    <location>
        <position position="283"/>
    </location>
    <ligand>
        <name>Zn(2+)</name>
        <dbReference type="ChEBI" id="CHEBI:29105"/>
        <label>2</label>
    </ligand>
</feature>
<keyword evidence="5 9" id="KW-0862">Zinc</keyword>
<evidence type="ECO:0000256" key="5">
    <source>
        <dbReference type="ARBA" id="ARBA00022833"/>
    </source>
</evidence>
<dbReference type="Gene3D" id="3.30.40.10">
    <property type="entry name" value="Zinc/RING finger domain, C3HC4 (zinc finger)"/>
    <property type="match status" value="1"/>
</dbReference>
<keyword evidence="7" id="KW-0539">Nucleus</keyword>
<name>F0W7Z1_9STRA</name>
<dbReference type="InterPro" id="IPR028651">
    <property type="entry name" value="ING_fam"/>
</dbReference>
<evidence type="ECO:0000256" key="2">
    <source>
        <dbReference type="ARBA" id="ARBA00010210"/>
    </source>
</evidence>
<organism evidence="13">
    <name type="scientific">Albugo laibachii Nc14</name>
    <dbReference type="NCBI Taxonomy" id="890382"/>
    <lineage>
        <taxon>Eukaryota</taxon>
        <taxon>Sar</taxon>
        <taxon>Stramenopiles</taxon>
        <taxon>Oomycota</taxon>
        <taxon>Peronosporomycetes</taxon>
        <taxon>Albuginales</taxon>
        <taxon>Albuginaceae</taxon>
        <taxon>Albugo</taxon>
    </lineage>
</organism>
<reference evidence="13" key="2">
    <citation type="submission" date="2011-02" db="EMBL/GenBank/DDBJ databases">
        <authorList>
            <person name="MacLean D."/>
        </authorList>
    </citation>
    <scope>NUCLEOTIDE SEQUENCE</scope>
</reference>
<dbReference type="Pfam" id="PF00628">
    <property type="entry name" value="PHD"/>
    <property type="match status" value="1"/>
</dbReference>
<dbReference type="AlphaFoldDB" id="F0W7Z1"/>
<dbReference type="HOGENOM" id="CLU_728460_0_0_1"/>
<accession>F0W7Z1</accession>
<dbReference type="GO" id="GO:0005634">
    <property type="term" value="C:nucleus"/>
    <property type="evidence" value="ECO:0007669"/>
    <property type="project" value="UniProtKB-SubCell"/>
</dbReference>
<keyword evidence="3 9" id="KW-0479">Metal-binding</keyword>
<dbReference type="InterPro" id="IPR013083">
    <property type="entry name" value="Znf_RING/FYVE/PHD"/>
</dbReference>
<dbReference type="InterPro" id="IPR019787">
    <property type="entry name" value="Znf_PHD-finger"/>
</dbReference>
<dbReference type="Gene3D" id="6.10.160.20">
    <property type="match status" value="1"/>
</dbReference>
<evidence type="ECO:0000259" key="12">
    <source>
        <dbReference type="PROSITE" id="PS50016"/>
    </source>
</evidence>
<dbReference type="EMBL" id="FR824077">
    <property type="protein sequence ID" value="CCA17244.1"/>
    <property type="molecule type" value="Genomic_DNA"/>
</dbReference>
<dbReference type="Gene3D" id="1.10.10.10">
    <property type="entry name" value="Winged helix-like DNA-binding domain superfamily/Winged helix DNA-binding domain"/>
    <property type="match status" value="1"/>
</dbReference>
<protein>
    <submittedName>
        <fullName evidence="13">Uncharacterized protein AlNc14C32G2941</fullName>
    </submittedName>
</protein>
<feature type="binding site" evidence="9">
    <location>
        <position position="236"/>
    </location>
    <ligand>
        <name>Zn(2+)</name>
        <dbReference type="ChEBI" id="CHEBI:29105"/>
        <label>1</label>
    </ligand>
</feature>
<feature type="binding site" evidence="9">
    <location>
        <position position="238"/>
    </location>
    <ligand>
        <name>Zn(2+)</name>
        <dbReference type="ChEBI" id="CHEBI:29105"/>
        <label>1</label>
    </ligand>
</feature>
<evidence type="ECO:0000313" key="13">
    <source>
        <dbReference type="EMBL" id="CCA17244.1"/>
    </source>
</evidence>
<gene>
    <name evidence="13" type="primary">AlNc14C32G2941</name>
    <name evidence="13" type="ORF">ALNC14_033870</name>
</gene>
<dbReference type="InterPro" id="IPR036388">
    <property type="entry name" value="WH-like_DNA-bd_sf"/>
</dbReference>
<evidence type="ECO:0000256" key="1">
    <source>
        <dbReference type="ARBA" id="ARBA00004123"/>
    </source>
</evidence>